<gene>
    <name evidence="2" type="ORF">EWM64_g8696</name>
</gene>
<feature type="region of interest" description="Disordered" evidence="1">
    <location>
        <begin position="79"/>
        <end position="186"/>
    </location>
</feature>
<dbReference type="OrthoDB" id="2803774at2759"/>
<reference evidence="2 3" key="1">
    <citation type="submission" date="2019-02" db="EMBL/GenBank/DDBJ databases">
        <title>Genome sequencing of the rare red list fungi Hericium alpestre (H. flagellum).</title>
        <authorList>
            <person name="Buettner E."/>
            <person name="Kellner H."/>
        </authorList>
    </citation>
    <scope>NUCLEOTIDE SEQUENCE [LARGE SCALE GENOMIC DNA]</scope>
    <source>
        <strain evidence="2 3">DSM 108284</strain>
    </source>
</reference>
<organism evidence="2 3">
    <name type="scientific">Hericium alpestre</name>
    <dbReference type="NCBI Taxonomy" id="135208"/>
    <lineage>
        <taxon>Eukaryota</taxon>
        <taxon>Fungi</taxon>
        <taxon>Dikarya</taxon>
        <taxon>Basidiomycota</taxon>
        <taxon>Agaricomycotina</taxon>
        <taxon>Agaricomycetes</taxon>
        <taxon>Russulales</taxon>
        <taxon>Hericiaceae</taxon>
        <taxon>Hericium</taxon>
    </lineage>
</organism>
<evidence type="ECO:0000313" key="3">
    <source>
        <dbReference type="Proteomes" id="UP000298061"/>
    </source>
</evidence>
<proteinExistence type="predicted"/>
<dbReference type="EMBL" id="SFCI01001626">
    <property type="protein sequence ID" value="TFY75316.1"/>
    <property type="molecule type" value="Genomic_DNA"/>
</dbReference>
<evidence type="ECO:0000313" key="2">
    <source>
        <dbReference type="EMBL" id="TFY75316.1"/>
    </source>
</evidence>
<evidence type="ECO:0000256" key="1">
    <source>
        <dbReference type="SAM" id="MobiDB-lite"/>
    </source>
</evidence>
<accession>A0A4Y9ZKI1</accession>
<feature type="compositionally biased region" description="Basic and acidic residues" evidence="1">
    <location>
        <begin position="170"/>
        <end position="182"/>
    </location>
</feature>
<keyword evidence="3" id="KW-1185">Reference proteome</keyword>
<dbReference type="AlphaFoldDB" id="A0A4Y9ZKI1"/>
<sequence>MVRRGETKSDTAGFLGCSCQAVSMAVINGYKVPDNLDEDADYLCGKLGELVDVDELNDGGTQLKQEISSDYELTSDAMFVDDGDVGSDSGGEFNDNGQPQERQSARLRGIKAPFVRMSVSPTSQARQKPARTRSQSAQSQPVVEVSSEDEDENGDEEARPSTVATPAKFEQPKKKPRYDEHTGNPVQRHMEYTQIPKQFPITGAYFGLRYFYE</sequence>
<protein>
    <submittedName>
        <fullName evidence="2">Uncharacterized protein</fullName>
    </submittedName>
</protein>
<feature type="compositionally biased region" description="Acidic residues" evidence="1">
    <location>
        <begin position="146"/>
        <end position="155"/>
    </location>
</feature>
<comment type="caution">
    <text evidence="2">The sequence shown here is derived from an EMBL/GenBank/DDBJ whole genome shotgun (WGS) entry which is preliminary data.</text>
</comment>
<name>A0A4Y9ZKI1_9AGAM</name>
<dbReference type="Proteomes" id="UP000298061">
    <property type="component" value="Unassembled WGS sequence"/>
</dbReference>
<feature type="compositionally biased region" description="Low complexity" evidence="1">
    <location>
        <begin position="134"/>
        <end position="145"/>
    </location>
</feature>